<dbReference type="SUPFAM" id="SSF56112">
    <property type="entry name" value="Protein kinase-like (PK-like)"/>
    <property type="match status" value="1"/>
</dbReference>
<dbReference type="Proteomes" id="UP001172101">
    <property type="component" value="Unassembled WGS sequence"/>
</dbReference>
<protein>
    <submittedName>
        <fullName evidence="2">Kinase-like domain-containing protein</fullName>
    </submittedName>
</protein>
<keyword evidence="2" id="KW-0808">Transferase</keyword>
<organism evidence="2 3">
    <name type="scientific">Lasiosphaeria miniovina</name>
    <dbReference type="NCBI Taxonomy" id="1954250"/>
    <lineage>
        <taxon>Eukaryota</taxon>
        <taxon>Fungi</taxon>
        <taxon>Dikarya</taxon>
        <taxon>Ascomycota</taxon>
        <taxon>Pezizomycotina</taxon>
        <taxon>Sordariomycetes</taxon>
        <taxon>Sordariomycetidae</taxon>
        <taxon>Sordariales</taxon>
        <taxon>Lasiosphaeriaceae</taxon>
        <taxon>Lasiosphaeria</taxon>
    </lineage>
</organism>
<dbReference type="PANTHER" id="PTHR24359">
    <property type="entry name" value="SERINE/THREONINE-PROTEIN KINASE SBK1"/>
    <property type="match status" value="1"/>
</dbReference>
<dbReference type="Pfam" id="PF00069">
    <property type="entry name" value="Pkinase"/>
    <property type="match status" value="1"/>
</dbReference>
<dbReference type="SMART" id="SM00220">
    <property type="entry name" value="S_TKc"/>
    <property type="match status" value="1"/>
</dbReference>
<evidence type="ECO:0000313" key="3">
    <source>
        <dbReference type="Proteomes" id="UP001172101"/>
    </source>
</evidence>
<dbReference type="EMBL" id="JAUIRO010000005">
    <property type="protein sequence ID" value="KAK0712484.1"/>
    <property type="molecule type" value="Genomic_DNA"/>
</dbReference>
<keyword evidence="2" id="KW-0418">Kinase</keyword>
<dbReference type="InterPro" id="IPR000719">
    <property type="entry name" value="Prot_kinase_dom"/>
</dbReference>
<accession>A0AA40AAU8</accession>
<dbReference type="GO" id="GO:0004674">
    <property type="term" value="F:protein serine/threonine kinase activity"/>
    <property type="evidence" value="ECO:0007669"/>
    <property type="project" value="TreeGrafter"/>
</dbReference>
<dbReference type="AlphaFoldDB" id="A0AA40AAU8"/>
<dbReference type="GO" id="GO:0005524">
    <property type="term" value="F:ATP binding"/>
    <property type="evidence" value="ECO:0007669"/>
    <property type="project" value="InterPro"/>
</dbReference>
<dbReference type="Gene3D" id="1.10.510.10">
    <property type="entry name" value="Transferase(Phosphotransferase) domain 1"/>
    <property type="match status" value="1"/>
</dbReference>
<sequence>MNYPDQQEEVPRHNSLMITMAAETSSAQLLQGGVSEFGLEGNIVTIVKDRGEQDYRKDFGASSDNPPHPREPVPLKELADILNKAREESFYESLAYIPRKILEEIMSLSQITKIMPELECFKDQDEAEHDGLARMICFGTHGKPPCRKLLAALVRINCAGLIKCAMDDGMSDDCLPLWFAPRDREFFLKCQNQNHEHSKLNQALSNTVDRENLKRYTHSLTAPYLKQLPDKHFHYVLERDDHLPMETLGQVLGNPETNHIMVSNKENTDYHALGGFGKVFKVQINPSHWNFVSRVDFYNGNTVSESPQKRFALKQLNDNRPDVFEEELKSLLFCLHHKFVDEKLLEEGQKHMAHIRASFEIRNKTNNSTDYFLLFDWQDGNLTQLWENGDRLRNDENHPRCMAQQIFGLAAALQCVHNDRTAHQRSNPAQNHYSVYGRHGDLGPSNILYSVTESGLELKLADFGLAQLHSRMSRTFGNTKFTHRTETYRGPEFDVETGEISRATDIFSFGCVILEYITWYLLGNDGVKEFSETRFEAESHRPGFKSDAFFSIHSSLSKVDKVVLKPQVLGHIKNLNKNRRCSWYLHQMLELVEERMLNLDPKKRIQSSQLTKDLHAFRETCNVDQSYYTGYWNSVPRKPSWDLRSTA</sequence>
<dbReference type="InterPro" id="IPR011009">
    <property type="entry name" value="Kinase-like_dom_sf"/>
</dbReference>
<reference evidence="2" key="1">
    <citation type="submission" date="2023-06" db="EMBL/GenBank/DDBJ databases">
        <title>Genome-scale phylogeny and comparative genomics of the fungal order Sordariales.</title>
        <authorList>
            <consortium name="Lawrence Berkeley National Laboratory"/>
            <person name="Hensen N."/>
            <person name="Bonometti L."/>
            <person name="Westerberg I."/>
            <person name="Brannstrom I.O."/>
            <person name="Guillou S."/>
            <person name="Cros-Aarteil S."/>
            <person name="Calhoun S."/>
            <person name="Haridas S."/>
            <person name="Kuo A."/>
            <person name="Mondo S."/>
            <person name="Pangilinan J."/>
            <person name="Riley R."/>
            <person name="LaButti K."/>
            <person name="Andreopoulos B."/>
            <person name="Lipzen A."/>
            <person name="Chen C."/>
            <person name="Yanf M."/>
            <person name="Daum C."/>
            <person name="Ng V."/>
            <person name="Clum A."/>
            <person name="Steindorff A."/>
            <person name="Ohm R."/>
            <person name="Martin F."/>
            <person name="Silar P."/>
            <person name="Natvig D."/>
            <person name="Lalanne C."/>
            <person name="Gautier V."/>
            <person name="Ament-velasquez S.L."/>
            <person name="Kruys A."/>
            <person name="Hutchinson M.I."/>
            <person name="Powell A.J."/>
            <person name="Barry K."/>
            <person name="Miller A.N."/>
            <person name="Grigoriev I.V."/>
            <person name="Debuchy R."/>
            <person name="Gladieux P."/>
            <person name="Thoren M.H."/>
            <person name="Johannesson H."/>
        </authorList>
    </citation>
    <scope>NUCLEOTIDE SEQUENCE</scope>
    <source>
        <strain evidence="2">SMH2392-1A</strain>
    </source>
</reference>
<dbReference type="PROSITE" id="PS50011">
    <property type="entry name" value="PROTEIN_KINASE_DOM"/>
    <property type="match status" value="1"/>
</dbReference>
<evidence type="ECO:0000259" key="1">
    <source>
        <dbReference type="PROSITE" id="PS50011"/>
    </source>
</evidence>
<dbReference type="RefSeq" id="XP_060293807.1">
    <property type="nucleotide sequence ID" value="XM_060442192.1"/>
</dbReference>
<evidence type="ECO:0000313" key="2">
    <source>
        <dbReference type="EMBL" id="KAK0712484.1"/>
    </source>
</evidence>
<proteinExistence type="predicted"/>
<name>A0AA40AAU8_9PEZI</name>
<feature type="domain" description="Protein kinase" evidence="1">
    <location>
        <begin position="265"/>
        <end position="618"/>
    </location>
</feature>
<gene>
    <name evidence="2" type="ORF">B0T26DRAFT_714456</name>
</gene>
<comment type="caution">
    <text evidence="2">The sequence shown here is derived from an EMBL/GenBank/DDBJ whole genome shotgun (WGS) entry which is preliminary data.</text>
</comment>
<keyword evidence="3" id="KW-1185">Reference proteome</keyword>
<dbReference type="GeneID" id="85325462"/>
<dbReference type="PANTHER" id="PTHR24359:SF37">
    <property type="entry name" value="PROTEIN KINASE DOMAIN-CONTAINING PROTEIN"/>
    <property type="match status" value="1"/>
</dbReference>